<accession>A0ABT1AUZ3</accession>
<sequence length="165" mass="17494">MKKVLFIAFLMVSGLALQAQEGFRAGINLAIPTGDASDVSGFSIGLDVNYLWSVSDSFDAGIAAGFTNAFGKEIEVPGFGSFEVDDVQFLPIAAAGRFHATDKFRVGADLGYAIGISDGNDGGFYYRPMVGYGLNESMELNLSYTGISLDGGTWSTIGLGFMYSF</sequence>
<reference evidence="4 5" key="1">
    <citation type="submission" date="2022-06" db="EMBL/GenBank/DDBJ databases">
        <authorList>
            <person name="Xuan X."/>
        </authorList>
    </citation>
    <scope>NUCLEOTIDE SEQUENCE [LARGE SCALE GENOMIC DNA]</scope>
    <source>
        <strain evidence="4 5">2V75</strain>
    </source>
</reference>
<dbReference type="InterPro" id="IPR027385">
    <property type="entry name" value="Beta-barrel_OMP"/>
</dbReference>
<protein>
    <submittedName>
        <fullName evidence="4">Porin family protein</fullName>
    </submittedName>
</protein>
<comment type="caution">
    <text evidence="4">The sequence shown here is derived from an EMBL/GenBank/DDBJ whole genome shotgun (WGS) entry which is preliminary data.</text>
</comment>
<proteinExistence type="predicted"/>
<evidence type="ECO:0000313" key="5">
    <source>
        <dbReference type="Proteomes" id="UP001206312"/>
    </source>
</evidence>
<dbReference type="RefSeq" id="WP_252740208.1">
    <property type="nucleotide sequence ID" value="NZ_JAMXIB010000002.1"/>
</dbReference>
<evidence type="ECO:0000259" key="3">
    <source>
        <dbReference type="Pfam" id="PF13505"/>
    </source>
</evidence>
<dbReference type="SUPFAM" id="SSF56925">
    <property type="entry name" value="OMPA-like"/>
    <property type="match status" value="1"/>
</dbReference>
<gene>
    <name evidence="4" type="ORF">NG653_03115</name>
</gene>
<organism evidence="4 5">
    <name type="scientific">Robiginitalea marina</name>
    <dbReference type="NCBI Taxonomy" id="2954105"/>
    <lineage>
        <taxon>Bacteria</taxon>
        <taxon>Pseudomonadati</taxon>
        <taxon>Bacteroidota</taxon>
        <taxon>Flavobacteriia</taxon>
        <taxon>Flavobacteriales</taxon>
        <taxon>Flavobacteriaceae</taxon>
        <taxon>Robiginitalea</taxon>
    </lineage>
</organism>
<dbReference type="EMBL" id="JAMXIB010000002">
    <property type="protein sequence ID" value="MCO5723831.1"/>
    <property type="molecule type" value="Genomic_DNA"/>
</dbReference>
<dbReference type="Pfam" id="PF13505">
    <property type="entry name" value="OMP_b-brl"/>
    <property type="match status" value="1"/>
</dbReference>
<evidence type="ECO:0000256" key="2">
    <source>
        <dbReference type="SAM" id="SignalP"/>
    </source>
</evidence>
<dbReference type="Proteomes" id="UP001206312">
    <property type="component" value="Unassembled WGS sequence"/>
</dbReference>
<feature type="signal peptide" evidence="2">
    <location>
        <begin position="1"/>
        <end position="19"/>
    </location>
</feature>
<feature type="domain" description="Outer membrane protein beta-barrel" evidence="3">
    <location>
        <begin position="6"/>
        <end position="165"/>
    </location>
</feature>
<keyword evidence="1 2" id="KW-0732">Signal</keyword>
<dbReference type="InterPro" id="IPR011250">
    <property type="entry name" value="OMP/PagP_B-barrel"/>
</dbReference>
<evidence type="ECO:0000256" key="1">
    <source>
        <dbReference type="ARBA" id="ARBA00022729"/>
    </source>
</evidence>
<keyword evidence="5" id="KW-1185">Reference proteome</keyword>
<evidence type="ECO:0000313" key="4">
    <source>
        <dbReference type="EMBL" id="MCO5723831.1"/>
    </source>
</evidence>
<name>A0ABT1AUZ3_9FLAO</name>
<feature type="chain" id="PRO_5046388300" evidence="2">
    <location>
        <begin position="20"/>
        <end position="165"/>
    </location>
</feature>